<gene>
    <name evidence="1" type="ORF">BZB76_2531</name>
</gene>
<comment type="caution">
    <text evidence="1">The sequence shown here is derived from an EMBL/GenBank/DDBJ whole genome shotgun (WGS) entry which is preliminary data.</text>
</comment>
<proteinExistence type="predicted"/>
<sequence length="281" mass="31593">MLELVTELQRTSIARWTVEAFGEESLHGSAPEGRRRNPRHTFCRAAYAHLAGLEADVDFAAVQVTRADLKRLTGHGGEGALYRTFRESEQSLANLLGREMDGEFGGGAPELVITEMKVWSHWPYRRGWLEALETSAPLSRRFAAETLVRVLVEWAMHNPRAAQVLECLPPPSVVEDLCVISGRQVSPRQAVEVLRHAVKSAIELEGAPALEVLNVVHEDLMRAFATGHLSYVDELAGITRNLMEEIEYLWPRLGAAERERLAKGLRPMVAELHRRLEKEHR</sequence>
<dbReference type="OrthoDB" id="3457128at2"/>
<accession>A0A495QUF5</accession>
<dbReference type="EMBL" id="RBWU01000002">
    <property type="protein sequence ID" value="RKS77156.1"/>
    <property type="molecule type" value="Genomic_DNA"/>
</dbReference>
<protein>
    <submittedName>
        <fullName evidence="1">Uncharacterized protein</fullName>
    </submittedName>
</protein>
<dbReference type="AlphaFoldDB" id="A0A495QUF5"/>
<organism evidence="1 2">
    <name type="scientific">Actinomadura pelletieri DSM 43383</name>
    <dbReference type="NCBI Taxonomy" id="1120940"/>
    <lineage>
        <taxon>Bacteria</taxon>
        <taxon>Bacillati</taxon>
        <taxon>Actinomycetota</taxon>
        <taxon>Actinomycetes</taxon>
        <taxon>Streptosporangiales</taxon>
        <taxon>Thermomonosporaceae</taxon>
        <taxon>Actinomadura</taxon>
    </lineage>
</organism>
<dbReference type="Proteomes" id="UP000274601">
    <property type="component" value="Unassembled WGS sequence"/>
</dbReference>
<name>A0A495QUF5_9ACTN</name>
<evidence type="ECO:0000313" key="2">
    <source>
        <dbReference type="Proteomes" id="UP000274601"/>
    </source>
</evidence>
<reference evidence="1 2" key="1">
    <citation type="submission" date="2018-10" db="EMBL/GenBank/DDBJ databases">
        <title>Genomic Encyclopedia of Archaeal and Bacterial Type Strains, Phase II (KMG-II): from individual species to whole genera.</title>
        <authorList>
            <person name="Goeker M."/>
        </authorList>
    </citation>
    <scope>NUCLEOTIDE SEQUENCE [LARGE SCALE GENOMIC DNA]</scope>
    <source>
        <strain evidence="1 2">DSM 43383</strain>
    </source>
</reference>
<evidence type="ECO:0000313" key="1">
    <source>
        <dbReference type="EMBL" id="RKS77156.1"/>
    </source>
</evidence>
<dbReference type="RefSeq" id="WP_121434381.1">
    <property type="nucleotide sequence ID" value="NZ_RBWU01000002.1"/>
</dbReference>
<keyword evidence="2" id="KW-1185">Reference proteome</keyword>